<evidence type="ECO:0000313" key="1">
    <source>
        <dbReference type="EMBL" id="QQN88342.1"/>
    </source>
</evidence>
<dbReference type="AlphaFoldDB" id="A0A7T7WJV5"/>
<reference evidence="1 2" key="1">
    <citation type="submission" date="2020-08" db="EMBL/GenBank/DDBJ databases">
        <title>Emergence of ISAba1-mediated novel tet(X) in Acinetobacter variabilis from a chicken farm.</title>
        <authorList>
            <person name="Peng K."/>
            <person name="Li R."/>
        </authorList>
    </citation>
    <scope>NUCLEOTIDE SEQUENCE [LARGE SCALE GENOMIC DNA]</scope>
    <source>
        <strain evidence="1 2">XM9F202-2</strain>
    </source>
</reference>
<gene>
    <name evidence="1" type="ORF">IAQ69_01220</name>
</gene>
<proteinExistence type="predicted"/>
<dbReference type="Proteomes" id="UP000596079">
    <property type="component" value="Chromosome"/>
</dbReference>
<dbReference type="RefSeq" id="WP_200229543.1">
    <property type="nucleotide sequence ID" value="NZ_CP060811.1"/>
</dbReference>
<organism evidence="1 2">
    <name type="scientific">Acinetobacter variabilis</name>
    <dbReference type="NCBI Taxonomy" id="70346"/>
    <lineage>
        <taxon>Bacteria</taxon>
        <taxon>Pseudomonadati</taxon>
        <taxon>Pseudomonadota</taxon>
        <taxon>Gammaproteobacteria</taxon>
        <taxon>Moraxellales</taxon>
        <taxon>Moraxellaceae</taxon>
        <taxon>Acinetobacter</taxon>
    </lineage>
</organism>
<dbReference type="EMBL" id="CP060811">
    <property type="protein sequence ID" value="QQN88342.1"/>
    <property type="molecule type" value="Genomic_DNA"/>
</dbReference>
<sequence length="472" mass="54337">MNALEKAKLIKELNELGQQLEHKSLSLYEAARTKKRLQDIFHLCDEPVFKNQILSFKSRVQPELAAHQFAASTEFHHCYRGYFKDTVRLQQALTAHRETGWAFLHQPQQGWQIWLGPVEQSDFLHSEWDELVNSYNWLLQQQQQGTYFPLDPQLDIPALSVQDAEFDTLTLEIARYHQGSLQIQTKITAPQLSKTIKPDLDRATSETEEAKTAELSIEIDNTDSSSSILIIDENINFPESIQLGEFSALLHPLEHAGATIRRLCALELQPAASQPADLEMALYYAEEDHWQARPVYLAMQADQQGQGLKYLMLLGAPSLLQANSCIQHWGMQRGRRCIEIKSISWAALGVCFDQIDLFTEMYLQQAETVWMPEESYAYIPARCIHQKKFINFEEAPADFSTPILLLQEHQKIRVIHGERRLALSNQEIAYPYLMLKRDKDLNWQKIHQIVLGLSQPVRVLDLYMAIQAQIIK</sequence>
<accession>A0A7T7WJV5</accession>
<name>A0A7T7WJV5_9GAMM</name>
<evidence type="ECO:0000313" key="2">
    <source>
        <dbReference type="Proteomes" id="UP000596079"/>
    </source>
</evidence>
<protein>
    <submittedName>
        <fullName evidence="1">Uncharacterized protein</fullName>
    </submittedName>
</protein>